<keyword evidence="1" id="KW-0812">Transmembrane</keyword>
<dbReference type="Proteomes" id="UP000094455">
    <property type="component" value="Unassembled WGS sequence"/>
</dbReference>
<gene>
    <name evidence="2" type="ORF">PICMEDRAFT_141150</name>
</gene>
<evidence type="ECO:0000313" key="2">
    <source>
        <dbReference type="EMBL" id="ODQ45538.1"/>
    </source>
</evidence>
<reference evidence="2 3" key="1">
    <citation type="journal article" date="2016" name="Proc. Natl. Acad. Sci. U.S.A.">
        <title>Comparative genomics of biotechnologically important yeasts.</title>
        <authorList>
            <person name="Riley R."/>
            <person name="Haridas S."/>
            <person name="Wolfe K.H."/>
            <person name="Lopes M.R."/>
            <person name="Hittinger C.T."/>
            <person name="Goeker M."/>
            <person name="Salamov A.A."/>
            <person name="Wisecaver J.H."/>
            <person name="Long T.M."/>
            <person name="Calvey C.H."/>
            <person name="Aerts A.L."/>
            <person name="Barry K.W."/>
            <person name="Choi C."/>
            <person name="Clum A."/>
            <person name="Coughlan A.Y."/>
            <person name="Deshpande S."/>
            <person name="Douglass A.P."/>
            <person name="Hanson S.J."/>
            <person name="Klenk H.-P."/>
            <person name="LaButti K.M."/>
            <person name="Lapidus A."/>
            <person name="Lindquist E.A."/>
            <person name="Lipzen A.M."/>
            <person name="Meier-Kolthoff J.P."/>
            <person name="Ohm R.A."/>
            <person name="Otillar R.P."/>
            <person name="Pangilinan J.L."/>
            <person name="Peng Y."/>
            <person name="Rokas A."/>
            <person name="Rosa C.A."/>
            <person name="Scheuner C."/>
            <person name="Sibirny A.A."/>
            <person name="Slot J.C."/>
            <person name="Stielow J.B."/>
            <person name="Sun H."/>
            <person name="Kurtzman C.P."/>
            <person name="Blackwell M."/>
            <person name="Grigoriev I.V."/>
            <person name="Jeffries T.W."/>
        </authorList>
    </citation>
    <scope>NUCLEOTIDE SEQUENCE [LARGE SCALE GENOMIC DNA]</scope>
    <source>
        <strain evidence="2 3">NRRL Y-2026</strain>
    </source>
</reference>
<name>A0A1E3NIX9_9ASCO</name>
<accession>A0A1E3NIX9</accession>
<evidence type="ECO:0000313" key="3">
    <source>
        <dbReference type="Proteomes" id="UP000094455"/>
    </source>
</evidence>
<keyword evidence="1" id="KW-0472">Membrane</keyword>
<protein>
    <submittedName>
        <fullName evidence="2">Uncharacterized protein</fullName>
    </submittedName>
</protein>
<feature type="transmembrane region" description="Helical" evidence="1">
    <location>
        <begin position="51"/>
        <end position="71"/>
    </location>
</feature>
<feature type="transmembrane region" description="Helical" evidence="1">
    <location>
        <begin position="164"/>
        <end position="184"/>
    </location>
</feature>
<organism evidence="2 3">
    <name type="scientific">Pichia membranifaciens NRRL Y-2026</name>
    <dbReference type="NCBI Taxonomy" id="763406"/>
    <lineage>
        <taxon>Eukaryota</taxon>
        <taxon>Fungi</taxon>
        <taxon>Dikarya</taxon>
        <taxon>Ascomycota</taxon>
        <taxon>Saccharomycotina</taxon>
        <taxon>Pichiomycetes</taxon>
        <taxon>Pichiales</taxon>
        <taxon>Pichiaceae</taxon>
        <taxon>Pichia</taxon>
    </lineage>
</organism>
<dbReference type="RefSeq" id="XP_019016651.1">
    <property type="nucleotide sequence ID" value="XM_019160230.1"/>
</dbReference>
<sequence length="196" mass="22744">MHSTTRAASSLHFVFHHHHVFNPAYASEEQDATPLCCCSSCRTKLVLLPNICLLFFLGMLFPPIYFCLWSWQLYALIAYKRELNEANYLGKGREIEKDVDVEDEQEDYDGYTLRSDNPFADKYKISESESERTVQSLQQENKKYNFDAHCSINNRFDKWCGRSLIAFSCQVCLIVVIICAVVFAREKQRSNFPLQA</sequence>
<dbReference type="AlphaFoldDB" id="A0A1E3NIX9"/>
<evidence type="ECO:0000256" key="1">
    <source>
        <dbReference type="SAM" id="Phobius"/>
    </source>
</evidence>
<dbReference type="OrthoDB" id="10622810at2759"/>
<dbReference type="GeneID" id="30176917"/>
<keyword evidence="1" id="KW-1133">Transmembrane helix</keyword>
<keyword evidence="3" id="KW-1185">Reference proteome</keyword>
<proteinExistence type="predicted"/>
<dbReference type="EMBL" id="KV454004">
    <property type="protein sequence ID" value="ODQ45538.1"/>
    <property type="molecule type" value="Genomic_DNA"/>
</dbReference>